<dbReference type="InterPro" id="IPR036388">
    <property type="entry name" value="WH-like_DNA-bd_sf"/>
</dbReference>
<organism evidence="6 7">
    <name type="scientific">Microvenator marinus</name>
    <dbReference type="NCBI Taxonomy" id="2600177"/>
    <lineage>
        <taxon>Bacteria</taxon>
        <taxon>Deltaproteobacteria</taxon>
        <taxon>Bradymonadales</taxon>
        <taxon>Microvenatoraceae</taxon>
        <taxon>Microvenator</taxon>
    </lineage>
</organism>
<dbReference type="InterPro" id="IPR012318">
    <property type="entry name" value="HTH_CRP"/>
</dbReference>
<evidence type="ECO:0000259" key="4">
    <source>
        <dbReference type="PROSITE" id="PS50042"/>
    </source>
</evidence>
<evidence type="ECO:0000313" key="6">
    <source>
        <dbReference type="EMBL" id="QED30113.1"/>
    </source>
</evidence>
<evidence type="ECO:0000313" key="7">
    <source>
        <dbReference type="Proteomes" id="UP000321595"/>
    </source>
</evidence>
<reference evidence="6 7" key="1">
    <citation type="submission" date="2019-08" db="EMBL/GenBank/DDBJ databases">
        <authorList>
            <person name="Liang Q."/>
        </authorList>
    </citation>
    <scope>NUCLEOTIDE SEQUENCE [LARGE SCALE GENOMIC DNA]</scope>
    <source>
        <strain evidence="6 7">V1718</strain>
    </source>
</reference>
<name>A0A5B8Y179_9DELT</name>
<dbReference type="SUPFAM" id="SSF46785">
    <property type="entry name" value="Winged helix' DNA-binding domain"/>
    <property type="match status" value="1"/>
</dbReference>
<feature type="domain" description="HTH crp-type" evidence="5">
    <location>
        <begin position="159"/>
        <end position="237"/>
    </location>
</feature>
<evidence type="ECO:0000259" key="5">
    <source>
        <dbReference type="PROSITE" id="PS51063"/>
    </source>
</evidence>
<keyword evidence="3" id="KW-0804">Transcription</keyword>
<evidence type="ECO:0000256" key="1">
    <source>
        <dbReference type="ARBA" id="ARBA00023015"/>
    </source>
</evidence>
<keyword evidence="2" id="KW-0238">DNA-binding</keyword>
<dbReference type="CDD" id="cd00038">
    <property type="entry name" value="CAP_ED"/>
    <property type="match status" value="1"/>
</dbReference>
<dbReference type="InterPro" id="IPR036390">
    <property type="entry name" value="WH_DNA-bd_sf"/>
</dbReference>
<dbReference type="InterPro" id="IPR014710">
    <property type="entry name" value="RmlC-like_jellyroll"/>
</dbReference>
<dbReference type="PROSITE" id="PS51063">
    <property type="entry name" value="HTH_CRP_2"/>
    <property type="match status" value="1"/>
</dbReference>
<proteinExistence type="predicted"/>
<dbReference type="GO" id="GO:0005829">
    <property type="term" value="C:cytosol"/>
    <property type="evidence" value="ECO:0007669"/>
    <property type="project" value="TreeGrafter"/>
</dbReference>
<dbReference type="Pfam" id="PF13545">
    <property type="entry name" value="HTH_Crp_2"/>
    <property type="match status" value="1"/>
</dbReference>
<dbReference type="OrthoDB" id="892842at2"/>
<dbReference type="InterPro" id="IPR050397">
    <property type="entry name" value="Env_Response_Regulators"/>
</dbReference>
<dbReference type="InterPro" id="IPR018490">
    <property type="entry name" value="cNMP-bd_dom_sf"/>
</dbReference>
<dbReference type="Gene3D" id="1.10.10.10">
    <property type="entry name" value="Winged helix-like DNA-binding domain superfamily/Winged helix DNA-binding domain"/>
    <property type="match status" value="1"/>
</dbReference>
<dbReference type="SUPFAM" id="SSF51206">
    <property type="entry name" value="cAMP-binding domain-like"/>
    <property type="match status" value="1"/>
</dbReference>
<evidence type="ECO:0000256" key="3">
    <source>
        <dbReference type="ARBA" id="ARBA00023163"/>
    </source>
</evidence>
<keyword evidence="7" id="KW-1185">Reference proteome</keyword>
<protein>
    <submittedName>
        <fullName evidence="6">Crp/Fnr family transcriptional regulator</fullName>
    </submittedName>
</protein>
<accession>A0A5B8Y179</accession>
<dbReference type="RefSeq" id="WP_146963512.1">
    <property type="nucleotide sequence ID" value="NZ_CP042467.1"/>
</dbReference>
<dbReference type="InterPro" id="IPR000595">
    <property type="entry name" value="cNMP-bd_dom"/>
</dbReference>
<dbReference type="AlphaFoldDB" id="A0A5B8Y179"/>
<dbReference type="Proteomes" id="UP000321595">
    <property type="component" value="Chromosome"/>
</dbReference>
<dbReference type="KEGG" id="bbae:FRD01_23335"/>
<keyword evidence="1" id="KW-0805">Transcription regulation</keyword>
<dbReference type="Pfam" id="PF00027">
    <property type="entry name" value="cNMP_binding"/>
    <property type="match status" value="1"/>
</dbReference>
<dbReference type="GO" id="GO:0003700">
    <property type="term" value="F:DNA-binding transcription factor activity"/>
    <property type="evidence" value="ECO:0007669"/>
    <property type="project" value="TreeGrafter"/>
</dbReference>
<dbReference type="PROSITE" id="PS50042">
    <property type="entry name" value="CNMP_BINDING_3"/>
    <property type="match status" value="1"/>
</dbReference>
<dbReference type="Gene3D" id="2.60.120.10">
    <property type="entry name" value="Jelly Rolls"/>
    <property type="match status" value="1"/>
</dbReference>
<dbReference type="SMART" id="SM00100">
    <property type="entry name" value="cNMP"/>
    <property type="match status" value="1"/>
</dbReference>
<sequence length="249" mass="28464">MNISVECAPPGDDMDKLDALQSMPIFENVSKDVLKPLVDYFVVKRFERGDELWREGSPAHNFVFLVEGKIKIVKYRPDGGETILGVFDEGDAVGHIAVFRRIPYPASAVALDDSLCLEIYRDHFFGTIQRNTQLMECFIQAMMERNYHLVRRLEELTTSSAEQRLAMVFEKFAEKLGQRRKDENGNMAIFVDVPLSRRDIADLVNVRIETAIRMMSRWNKEGPVQTLPNGFLITDPARLSEIAEGEDDF</sequence>
<gene>
    <name evidence="6" type="ORF">FRD01_23335</name>
</gene>
<dbReference type="GO" id="GO:0003677">
    <property type="term" value="F:DNA binding"/>
    <property type="evidence" value="ECO:0007669"/>
    <property type="project" value="UniProtKB-KW"/>
</dbReference>
<dbReference type="PANTHER" id="PTHR24567:SF28">
    <property type="entry name" value="LISTERIOLYSIN REGULATORY PROTEIN"/>
    <property type="match status" value="1"/>
</dbReference>
<dbReference type="PANTHER" id="PTHR24567">
    <property type="entry name" value="CRP FAMILY TRANSCRIPTIONAL REGULATORY PROTEIN"/>
    <property type="match status" value="1"/>
</dbReference>
<feature type="domain" description="Cyclic nucleotide-binding" evidence="4">
    <location>
        <begin position="25"/>
        <end position="145"/>
    </location>
</feature>
<dbReference type="EMBL" id="CP042467">
    <property type="protein sequence ID" value="QED30113.1"/>
    <property type="molecule type" value="Genomic_DNA"/>
</dbReference>
<evidence type="ECO:0000256" key="2">
    <source>
        <dbReference type="ARBA" id="ARBA00023125"/>
    </source>
</evidence>